<dbReference type="InterPro" id="IPR006059">
    <property type="entry name" value="SBP"/>
</dbReference>
<dbReference type="SUPFAM" id="SSF53850">
    <property type="entry name" value="Periplasmic binding protein-like II"/>
    <property type="match status" value="1"/>
</dbReference>
<feature type="region of interest" description="Disordered" evidence="1">
    <location>
        <begin position="28"/>
        <end position="55"/>
    </location>
</feature>
<feature type="signal peptide" evidence="2">
    <location>
        <begin position="1"/>
        <end position="28"/>
    </location>
</feature>
<proteinExistence type="predicted"/>
<reference evidence="3 4" key="1">
    <citation type="journal article" date="2016" name="Genome Announc.">
        <title>Draft Genome Sequence of Paenibacillus amylolyticus Heshi-A3, Isolated from Fermented Rice Bran in a Japanese Fermented Seafood Dish.</title>
        <authorList>
            <person name="Akuzawa S."/>
            <person name="Nagaoka J."/>
            <person name="Kanekatsu M."/>
            <person name="Kubota E."/>
            <person name="Ohtake R."/>
            <person name="Suzuki T."/>
            <person name="Kanesaki Y."/>
        </authorList>
    </citation>
    <scope>NUCLEOTIDE SEQUENCE [LARGE SCALE GENOMIC DNA]</scope>
    <source>
        <strain evidence="3 4">Heshi-A3</strain>
    </source>
</reference>
<evidence type="ECO:0000256" key="2">
    <source>
        <dbReference type="SAM" id="SignalP"/>
    </source>
</evidence>
<sequence>MMRRWNVLPLMLLAVLLFVSACSGGGTAQTGTDAEGTTNSGNSTEVAETEKEGAAEEAVVDVPDLGGRVIKLAAWWDLKPAGETASDKARLDKIAEVEKKYNVKLEFINVPFEEYMNKFTTSALAGEPFADIVQMEYKSALPAILKGQLLPISEFTTPENNINQEANLIAKFPAIAGNEYAFESPTSIGLGLHYNRDLFKKLSLPDPQELYNQGEWDWDKFMELAKQATKDTNNDGKIDVYGFSGWALDVVRHFTAANGGTIVDDANSKEGLSDPKTIEAAEFVKRLYNVENVVKVKTGDKTNWEESNTFKDGDVALFTAAEWQLGDLTFAVGVVPIPNGPQGSKEVTYANNAASAKFIPKGVEDPQIVYQIYEETFDIPQIEEYPGQDYLESRYTDEKDIAIIREHIAGTGRILLDDAYTGYPFGDFVNDIIKNNASVTATAEKYKAQAQAAIDKLGKQ</sequence>
<dbReference type="AlphaFoldDB" id="A0A124DXA8"/>
<keyword evidence="2" id="KW-0732">Signal</keyword>
<dbReference type="Proteomes" id="UP000069697">
    <property type="component" value="Unassembled WGS sequence"/>
</dbReference>
<name>A0A124DXA8_PAEAM</name>
<dbReference type="InterPro" id="IPR050490">
    <property type="entry name" value="Bact_solute-bd_prot1"/>
</dbReference>
<dbReference type="EMBL" id="BCNV01000001">
    <property type="protein sequence ID" value="GAS80494.1"/>
    <property type="molecule type" value="Genomic_DNA"/>
</dbReference>
<evidence type="ECO:0000313" key="3">
    <source>
        <dbReference type="EMBL" id="GAS80494.1"/>
    </source>
</evidence>
<dbReference type="RefSeq" id="WP_371327895.1">
    <property type="nucleotide sequence ID" value="NZ_BCNV01000001.1"/>
</dbReference>
<dbReference type="Pfam" id="PF01547">
    <property type="entry name" value="SBP_bac_1"/>
    <property type="match status" value="1"/>
</dbReference>
<reference evidence="4" key="2">
    <citation type="submission" date="2016-01" db="EMBL/GenBank/DDBJ databases">
        <title>Draft Genome Sequence of Paenibacillus amylolyticus Heshi-A3 that Was Isolated from Fermented Rice Bran with Aging Salted Mackerel, Which Was Named Heshiko as Traditional Fermented Seafood in Japan.</title>
        <authorList>
            <person name="Akuzawa S."/>
            <person name="Nakagawa J."/>
            <person name="Kanekatsu T."/>
            <person name="Kubota E."/>
            <person name="Ohtake R."/>
            <person name="Suzuki T."/>
            <person name="Kanesaki Y."/>
        </authorList>
    </citation>
    <scope>NUCLEOTIDE SEQUENCE [LARGE SCALE GENOMIC DNA]</scope>
    <source>
        <strain evidence="4">Heshi-A3</strain>
    </source>
</reference>
<evidence type="ECO:0000313" key="4">
    <source>
        <dbReference type="Proteomes" id="UP000069697"/>
    </source>
</evidence>
<gene>
    <name evidence="3" type="ORF">PAHA3_0564</name>
</gene>
<dbReference type="Gene3D" id="3.40.190.10">
    <property type="entry name" value="Periplasmic binding protein-like II"/>
    <property type="match status" value="1"/>
</dbReference>
<dbReference type="PROSITE" id="PS51257">
    <property type="entry name" value="PROKAR_LIPOPROTEIN"/>
    <property type="match status" value="1"/>
</dbReference>
<dbReference type="PANTHER" id="PTHR43649">
    <property type="entry name" value="ARABINOSE-BINDING PROTEIN-RELATED"/>
    <property type="match status" value="1"/>
</dbReference>
<dbReference type="PANTHER" id="PTHR43649:SF12">
    <property type="entry name" value="DIACETYLCHITOBIOSE BINDING PROTEIN DASA"/>
    <property type="match status" value="1"/>
</dbReference>
<evidence type="ECO:0000256" key="1">
    <source>
        <dbReference type="SAM" id="MobiDB-lite"/>
    </source>
</evidence>
<organism evidence="3 4">
    <name type="scientific">Paenibacillus amylolyticus</name>
    <dbReference type="NCBI Taxonomy" id="1451"/>
    <lineage>
        <taxon>Bacteria</taxon>
        <taxon>Bacillati</taxon>
        <taxon>Bacillota</taxon>
        <taxon>Bacilli</taxon>
        <taxon>Bacillales</taxon>
        <taxon>Paenibacillaceae</taxon>
        <taxon>Paenibacillus</taxon>
    </lineage>
</organism>
<feature type="chain" id="PRO_5007170594" evidence="2">
    <location>
        <begin position="29"/>
        <end position="460"/>
    </location>
</feature>
<comment type="caution">
    <text evidence="3">The sequence shown here is derived from an EMBL/GenBank/DDBJ whole genome shotgun (WGS) entry which is preliminary data.</text>
</comment>
<feature type="compositionally biased region" description="Polar residues" evidence="1">
    <location>
        <begin position="29"/>
        <end position="44"/>
    </location>
</feature>
<accession>A0A124DXA8</accession>
<protein>
    <submittedName>
        <fullName evidence="3">ABC transporter</fullName>
    </submittedName>
</protein>